<keyword evidence="4" id="KW-1185">Reference proteome</keyword>
<name>A0ABY5Z4Y3_9ACTN</name>
<evidence type="ECO:0000313" key="3">
    <source>
        <dbReference type="EMBL" id="UWZ36112.1"/>
    </source>
</evidence>
<organism evidence="2 4">
    <name type="scientific">Dactylosporangium roseum</name>
    <dbReference type="NCBI Taxonomy" id="47989"/>
    <lineage>
        <taxon>Bacteria</taxon>
        <taxon>Bacillati</taxon>
        <taxon>Actinomycetota</taxon>
        <taxon>Actinomycetes</taxon>
        <taxon>Micromonosporales</taxon>
        <taxon>Micromonosporaceae</taxon>
        <taxon>Dactylosporangium</taxon>
    </lineage>
</organism>
<reference evidence="2" key="1">
    <citation type="submission" date="2021-04" db="EMBL/GenBank/DDBJ databases">
        <title>Biosynthetic gene clusters of Dactylosporangioum roseum.</title>
        <authorList>
            <person name="Hartkoorn R.C."/>
            <person name="Beaudoing E."/>
            <person name="Hot D."/>
            <person name="Moureu S."/>
        </authorList>
    </citation>
    <scope>NUCLEOTIDE SEQUENCE</scope>
    <source>
        <strain evidence="2">NRRL B-16295</strain>
    </source>
</reference>
<gene>
    <name evidence="1" type="ORF">Drose_34350</name>
    <name evidence="2" type="ORF">Drose_34400</name>
    <name evidence="3" type="ORF">Drose_34450</name>
</gene>
<dbReference type="Proteomes" id="UP001058271">
    <property type="component" value="Chromosome"/>
</dbReference>
<dbReference type="EMBL" id="CP073721">
    <property type="protein sequence ID" value="UWZ36112.1"/>
    <property type="molecule type" value="Genomic_DNA"/>
</dbReference>
<evidence type="ECO:0000313" key="2">
    <source>
        <dbReference type="EMBL" id="UWZ36103.1"/>
    </source>
</evidence>
<dbReference type="EMBL" id="CP073721">
    <property type="protein sequence ID" value="UWZ36103.1"/>
    <property type="molecule type" value="Genomic_DNA"/>
</dbReference>
<proteinExistence type="predicted"/>
<evidence type="ECO:0000313" key="4">
    <source>
        <dbReference type="Proteomes" id="UP001058271"/>
    </source>
</evidence>
<sequence length="80" mass="8869">MSTRLDWRRNHVNWNPKPCHICGRPALMCDERDVPCHLVCAQAEADAPTDQSSNGDAPLAVVVDLPIPPVVDLSTRRRIA</sequence>
<accession>A0ABY5Z4Y3</accession>
<evidence type="ECO:0008006" key="5">
    <source>
        <dbReference type="Google" id="ProtNLM"/>
    </source>
</evidence>
<dbReference type="RefSeq" id="WP_260725428.1">
    <property type="nucleotide sequence ID" value="NZ_BAAABS010000031.1"/>
</dbReference>
<protein>
    <recommendedName>
        <fullName evidence="5">HIT-type domain-containing protein</fullName>
    </recommendedName>
</protein>
<dbReference type="EMBL" id="CP073721">
    <property type="protein sequence ID" value="UWZ36094.1"/>
    <property type="molecule type" value="Genomic_DNA"/>
</dbReference>
<evidence type="ECO:0000313" key="1">
    <source>
        <dbReference type="EMBL" id="UWZ36094.1"/>
    </source>
</evidence>